<gene>
    <name evidence="3" type="ORF">HannXRQ_Chr05g0137761</name>
    <name evidence="2" type="ORF">HanXRQr2_Chr05g0212291</name>
</gene>
<dbReference type="PANTHER" id="PTHR27003">
    <property type="entry name" value="OS07G0166700 PROTEIN"/>
    <property type="match status" value="1"/>
</dbReference>
<dbReference type="GO" id="GO:0004672">
    <property type="term" value="F:protein kinase activity"/>
    <property type="evidence" value="ECO:0000318"/>
    <property type="project" value="GO_Central"/>
</dbReference>
<accession>A0A251UMB3</accession>
<dbReference type="Gene3D" id="3.30.200.20">
    <property type="entry name" value="Phosphorylase Kinase, domain 1"/>
    <property type="match status" value="1"/>
</dbReference>
<sequence length="349" mass="39886">MFNLQAEKLEYLSQKLEHLKICLSDIKLATDNFSEACKIASLNGLTLYRAEVDHFDIENHPSIEGKNAGDHPKIHNTIVITRYPYGPDTDGEEFFTQIEMLSSVKHPNIVTLLGYCVEGFEMIIVTENVSNGYLSDYLEKVNSMHILTWEKRLKICIDVAHALRYIHYEMENQKAILNCDISSYNIGLDENLKAKISNFGFSVFISPNQEALYSNRSFGNIYYIDPEYEKTGMLKRESDVYSFGVVLFEILCGRMAGDQIYKESDKRLAPLARQRFCMGTLEDMIDPILKDEIGENNFVLNGGPNKDSLHTYIEIAHKCVAETQDQRPTMEVVIRELEKAIFIQVSLCS</sequence>
<dbReference type="InterPro" id="IPR011009">
    <property type="entry name" value="Kinase-like_dom_sf"/>
</dbReference>
<keyword evidence="2" id="KW-0808">Transferase</keyword>
<dbReference type="EMBL" id="CM007894">
    <property type="protein sequence ID" value="OTG24530.1"/>
    <property type="molecule type" value="Genomic_DNA"/>
</dbReference>
<organism evidence="3 4">
    <name type="scientific">Helianthus annuus</name>
    <name type="common">Common sunflower</name>
    <dbReference type="NCBI Taxonomy" id="4232"/>
    <lineage>
        <taxon>Eukaryota</taxon>
        <taxon>Viridiplantae</taxon>
        <taxon>Streptophyta</taxon>
        <taxon>Embryophyta</taxon>
        <taxon>Tracheophyta</taxon>
        <taxon>Spermatophyta</taxon>
        <taxon>Magnoliopsida</taxon>
        <taxon>eudicotyledons</taxon>
        <taxon>Gunneridae</taxon>
        <taxon>Pentapetalae</taxon>
        <taxon>asterids</taxon>
        <taxon>campanulids</taxon>
        <taxon>Asterales</taxon>
        <taxon>Asteraceae</taxon>
        <taxon>Asteroideae</taxon>
        <taxon>Heliantheae alliance</taxon>
        <taxon>Heliantheae</taxon>
        <taxon>Helianthus</taxon>
    </lineage>
</organism>
<keyword evidence="3" id="KW-0675">Receptor</keyword>
<reference evidence="2" key="3">
    <citation type="submission" date="2020-06" db="EMBL/GenBank/DDBJ databases">
        <title>Helianthus annuus Genome sequencing and assembly Release 2.</title>
        <authorList>
            <person name="Gouzy J."/>
            <person name="Langlade N."/>
            <person name="Munos S."/>
        </authorList>
    </citation>
    <scope>NUCLEOTIDE SEQUENCE</scope>
    <source>
        <tissue evidence="2">Leaves</tissue>
    </source>
</reference>
<dbReference type="GO" id="GO:0004714">
    <property type="term" value="F:transmembrane receptor protein tyrosine kinase activity"/>
    <property type="evidence" value="ECO:0007669"/>
    <property type="project" value="InterPro"/>
</dbReference>
<dbReference type="InterPro" id="IPR045272">
    <property type="entry name" value="ANXUR1/2-like"/>
</dbReference>
<feature type="domain" description="Protein kinase" evidence="1">
    <location>
        <begin position="33"/>
        <end position="343"/>
    </location>
</feature>
<dbReference type="GO" id="GO:0005524">
    <property type="term" value="F:ATP binding"/>
    <property type="evidence" value="ECO:0007669"/>
    <property type="project" value="InterPro"/>
</dbReference>
<name>A0A251UMB3_HELAN</name>
<evidence type="ECO:0000313" key="4">
    <source>
        <dbReference type="Proteomes" id="UP000215914"/>
    </source>
</evidence>
<dbReference type="AlphaFoldDB" id="A0A251UMB3"/>
<dbReference type="Gene3D" id="1.10.510.10">
    <property type="entry name" value="Transferase(Phosphotransferase) domain 1"/>
    <property type="match status" value="1"/>
</dbReference>
<keyword evidence="4" id="KW-1185">Reference proteome</keyword>
<dbReference type="SUPFAM" id="SSF56112">
    <property type="entry name" value="Protein kinase-like (PK-like)"/>
    <property type="match status" value="1"/>
</dbReference>
<dbReference type="PROSITE" id="PS50011">
    <property type="entry name" value="PROTEIN_KINASE_DOM"/>
    <property type="match status" value="1"/>
</dbReference>
<dbReference type="InterPro" id="IPR001245">
    <property type="entry name" value="Ser-Thr/Tyr_kinase_cat_dom"/>
</dbReference>
<dbReference type="Gramene" id="mRNA:HanXRQr2_Chr05g0212291">
    <property type="protein sequence ID" value="CDS:HanXRQr2_Chr05g0212291.1"/>
    <property type="gene ID" value="HanXRQr2_Chr05g0212291"/>
</dbReference>
<protein>
    <submittedName>
        <fullName evidence="3">Putative tyrosine-protein kinase, non-receptor Jak2</fullName>
    </submittedName>
</protein>
<dbReference type="InParanoid" id="A0A251UMB3"/>
<dbReference type="Pfam" id="PF07714">
    <property type="entry name" value="PK_Tyr_Ser-Thr"/>
    <property type="match status" value="1"/>
</dbReference>
<dbReference type="InterPro" id="IPR000719">
    <property type="entry name" value="Prot_kinase_dom"/>
</dbReference>
<dbReference type="PANTHER" id="PTHR27003:SF471">
    <property type="entry name" value="VASCULAR ENDOTHELIAL GROWTH FACTOR RECEPTOR 2 (VEGFR2)-RELATED"/>
    <property type="match status" value="1"/>
</dbReference>
<evidence type="ECO:0000313" key="2">
    <source>
        <dbReference type="EMBL" id="KAF5805678.1"/>
    </source>
</evidence>
<reference evidence="2 4" key="1">
    <citation type="journal article" date="2017" name="Nature">
        <title>The sunflower genome provides insights into oil metabolism, flowering and Asterid evolution.</title>
        <authorList>
            <person name="Badouin H."/>
            <person name="Gouzy J."/>
            <person name="Grassa C.J."/>
            <person name="Murat F."/>
            <person name="Staton S.E."/>
            <person name="Cottret L."/>
            <person name="Lelandais-Briere C."/>
            <person name="Owens G.L."/>
            <person name="Carrere S."/>
            <person name="Mayjonade B."/>
            <person name="Legrand L."/>
            <person name="Gill N."/>
            <person name="Kane N.C."/>
            <person name="Bowers J.E."/>
            <person name="Hubner S."/>
            <person name="Bellec A."/>
            <person name="Berard A."/>
            <person name="Berges H."/>
            <person name="Blanchet N."/>
            <person name="Boniface M.C."/>
            <person name="Brunel D."/>
            <person name="Catrice O."/>
            <person name="Chaidir N."/>
            <person name="Claudel C."/>
            <person name="Donnadieu C."/>
            <person name="Faraut T."/>
            <person name="Fievet G."/>
            <person name="Helmstetter N."/>
            <person name="King M."/>
            <person name="Knapp S.J."/>
            <person name="Lai Z."/>
            <person name="Le Paslier M.C."/>
            <person name="Lippi Y."/>
            <person name="Lorenzon L."/>
            <person name="Mandel J.R."/>
            <person name="Marage G."/>
            <person name="Marchand G."/>
            <person name="Marquand E."/>
            <person name="Bret-Mestries E."/>
            <person name="Morien E."/>
            <person name="Nambeesan S."/>
            <person name="Nguyen T."/>
            <person name="Pegot-Espagnet P."/>
            <person name="Pouilly N."/>
            <person name="Raftis F."/>
            <person name="Sallet E."/>
            <person name="Schiex T."/>
            <person name="Thomas J."/>
            <person name="Vandecasteele C."/>
            <person name="Vares D."/>
            <person name="Vear F."/>
            <person name="Vautrin S."/>
            <person name="Crespi M."/>
            <person name="Mangin B."/>
            <person name="Burke J.M."/>
            <person name="Salse J."/>
            <person name="Munos S."/>
            <person name="Vincourt P."/>
            <person name="Rieseberg L.H."/>
            <person name="Langlade N.B."/>
        </authorList>
    </citation>
    <scope>NUCLEOTIDE SEQUENCE [LARGE SCALE GENOMIC DNA]</scope>
    <source>
        <strain evidence="4">cv. SF193</strain>
        <tissue evidence="2">Leaves</tissue>
    </source>
</reference>
<reference evidence="3" key="2">
    <citation type="submission" date="2017-02" db="EMBL/GenBank/DDBJ databases">
        <title>Sunflower complete genome.</title>
        <authorList>
            <person name="Langlade N."/>
            <person name="Munos S."/>
        </authorList>
    </citation>
    <scope>NUCLEOTIDE SEQUENCE [LARGE SCALE GENOMIC DNA]</scope>
    <source>
        <tissue evidence="3">Leaves</tissue>
    </source>
</reference>
<proteinExistence type="predicted"/>
<dbReference type="Proteomes" id="UP000215914">
    <property type="component" value="Chromosome 5"/>
</dbReference>
<dbReference type="GO" id="GO:0005886">
    <property type="term" value="C:plasma membrane"/>
    <property type="evidence" value="ECO:0000318"/>
    <property type="project" value="GO_Central"/>
</dbReference>
<evidence type="ECO:0000313" key="3">
    <source>
        <dbReference type="EMBL" id="OTG24530.1"/>
    </source>
</evidence>
<dbReference type="EMBL" id="MNCJ02000320">
    <property type="protein sequence ID" value="KAF5805678.1"/>
    <property type="molecule type" value="Genomic_DNA"/>
</dbReference>
<evidence type="ECO:0000259" key="1">
    <source>
        <dbReference type="PROSITE" id="PS50011"/>
    </source>
</evidence>
<keyword evidence="3" id="KW-0418">Kinase</keyword>